<proteinExistence type="predicted"/>
<gene>
    <name evidence="2" type="ordered locus">LHK_00130</name>
</gene>
<dbReference type="AlphaFoldDB" id="C1DA13"/>
<name>C1DA13_LARHH</name>
<accession>C1DA13</accession>
<reference evidence="2 3" key="1">
    <citation type="journal article" date="2009" name="PLoS Genet.">
        <title>The complete genome and proteome of Laribacter hongkongensis reveal potential mechanisms for adaptations to different temperatures and habitats.</title>
        <authorList>
            <person name="Woo P.C."/>
            <person name="Lau S.K."/>
            <person name="Tse H."/>
            <person name="Teng J.L."/>
            <person name="Curreem S.O."/>
            <person name="Tsang A.K."/>
            <person name="Fan R.Y."/>
            <person name="Wong G.K."/>
            <person name="Huang Y."/>
            <person name="Loman N.J."/>
            <person name="Snyder L.A."/>
            <person name="Cai J.J."/>
            <person name="Huang J.D."/>
            <person name="Mak W."/>
            <person name="Pallen M.J."/>
            <person name="Lok S."/>
            <person name="Yuen K.Y."/>
        </authorList>
    </citation>
    <scope>NUCLEOTIDE SEQUENCE [LARGE SCALE GENOMIC DNA]</scope>
    <source>
        <strain evidence="2 3">HLHK9</strain>
    </source>
</reference>
<evidence type="ECO:0000313" key="2">
    <source>
        <dbReference type="EMBL" id="ACO73126.1"/>
    </source>
</evidence>
<organism evidence="2 3">
    <name type="scientific">Laribacter hongkongensis (strain HLHK9)</name>
    <dbReference type="NCBI Taxonomy" id="557598"/>
    <lineage>
        <taxon>Bacteria</taxon>
        <taxon>Pseudomonadati</taxon>
        <taxon>Pseudomonadota</taxon>
        <taxon>Betaproteobacteria</taxon>
        <taxon>Neisseriales</taxon>
        <taxon>Aquaspirillaceae</taxon>
        <taxon>Laribacter</taxon>
    </lineage>
</organism>
<sequence length="95" mass="10036">MHRQRPRQGQELGARIGKGLLVTAPGLVTGGTTDQNDQHGKTGDQPPAQPGGRMLGMGRKGVPQGRGQDGHSADRPGSGFKRLPSKQQACLFVKQ</sequence>
<dbReference type="EMBL" id="CP001154">
    <property type="protein sequence ID" value="ACO73126.1"/>
    <property type="molecule type" value="Genomic_DNA"/>
</dbReference>
<dbReference type="HOGENOM" id="CLU_2369348_0_0_4"/>
<evidence type="ECO:0000313" key="3">
    <source>
        <dbReference type="Proteomes" id="UP000002010"/>
    </source>
</evidence>
<keyword evidence="3" id="KW-1185">Reference proteome</keyword>
<evidence type="ECO:0000256" key="1">
    <source>
        <dbReference type="SAM" id="MobiDB-lite"/>
    </source>
</evidence>
<dbReference type="KEGG" id="lhk:LHK_00130"/>
<protein>
    <submittedName>
        <fullName evidence="2">Uncharacterized protein</fullName>
    </submittedName>
</protein>
<dbReference type="Proteomes" id="UP000002010">
    <property type="component" value="Chromosome"/>
</dbReference>
<feature type="region of interest" description="Disordered" evidence="1">
    <location>
        <begin position="1"/>
        <end position="95"/>
    </location>
</feature>